<feature type="transmembrane region" description="Helical" evidence="1">
    <location>
        <begin position="147"/>
        <end position="164"/>
    </location>
</feature>
<evidence type="ECO:0000313" key="3">
    <source>
        <dbReference type="Proteomes" id="UP000782312"/>
    </source>
</evidence>
<dbReference type="Proteomes" id="UP000782312">
    <property type="component" value="Unassembled WGS sequence"/>
</dbReference>
<feature type="transmembrane region" description="Helical" evidence="1">
    <location>
        <begin position="380"/>
        <end position="397"/>
    </location>
</feature>
<feature type="transmembrane region" description="Helical" evidence="1">
    <location>
        <begin position="20"/>
        <end position="42"/>
    </location>
</feature>
<keyword evidence="1" id="KW-0812">Transmembrane</keyword>
<feature type="transmembrane region" description="Helical" evidence="1">
    <location>
        <begin position="433"/>
        <end position="452"/>
    </location>
</feature>
<evidence type="ECO:0000256" key="1">
    <source>
        <dbReference type="SAM" id="Phobius"/>
    </source>
</evidence>
<feature type="transmembrane region" description="Helical" evidence="1">
    <location>
        <begin position="170"/>
        <end position="200"/>
    </location>
</feature>
<feature type="transmembrane region" description="Helical" evidence="1">
    <location>
        <begin position="83"/>
        <end position="107"/>
    </location>
</feature>
<gene>
    <name evidence="2" type="ORF">HYZ11_00145</name>
</gene>
<accession>A0A932MLY7</accession>
<comment type="caution">
    <text evidence="2">The sequence shown here is derived from an EMBL/GenBank/DDBJ whole genome shotgun (WGS) entry which is preliminary data.</text>
</comment>
<organism evidence="2 3">
    <name type="scientific">Tectimicrobiota bacterium</name>
    <dbReference type="NCBI Taxonomy" id="2528274"/>
    <lineage>
        <taxon>Bacteria</taxon>
        <taxon>Pseudomonadati</taxon>
        <taxon>Nitrospinota/Tectimicrobiota group</taxon>
        <taxon>Candidatus Tectimicrobiota</taxon>
    </lineage>
</organism>
<name>A0A932MLY7_UNCTE</name>
<protein>
    <submittedName>
        <fullName evidence="2">Uncharacterized protein</fullName>
    </submittedName>
</protein>
<proteinExistence type="predicted"/>
<reference evidence="2" key="1">
    <citation type="submission" date="2020-07" db="EMBL/GenBank/DDBJ databases">
        <title>Huge and variable diversity of episymbiotic CPR bacteria and DPANN archaea in groundwater ecosystems.</title>
        <authorList>
            <person name="He C.Y."/>
            <person name="Keren R."/>
            <person name="Whittaker M."/>
            <person name="Farag I.F."/>
            <person name="Doudna J."/>
            <person name="Cate J.H.D."/>
            <person name="Banfield J.F."/>
        </authorList>
    </citation>
    <scope>NUCLEOTIDE SEQUENCE</scope>
    <source>
        <strain evidence="2">NC_groundwater_763_Ag_S-0.2um_68_21</strain>
    </source>
</reference>
<dbReference type="AlphaFoldDB" id="A0A932MLY7"/>
<sequence length="645" mass="71845">MPIMQVRTPGASPFPRAEIIAAVIVGLVALLFRISWGGIYSLHDHYSQWAYFNSVLDPVLSAADPLIQTATFNAPPLTLRAQAFIYSLGMYPAFAFFLIHACIAVSYGTSYLLFREGGAWRPLAAAGVIALPFTMETPLGLAGGLKFYSGPIFLVFATGALLSISRRGYLFGGLLLVVSFLSHPMNSSPFILAVIAFTVLRARSDGCSWSGSLKAGALCAAPFMLYALWFFFGKLAGAGHAAGIQAAGQPLGILEWRNLCWLEDPDDCTVLFWLFHGYPTWRAWIWLPAVGASVIALAVHRWSPAKGRIPEALLLTICGFMALGAIMELTLYRIFPGQLLTLALPVQFRRLFSWVSYAAIFVLAVAASRVLEDAEKRQRIGLIEMLIALFTTMLLLAPRVRYFVPTVLLFVLWPVSSRLPFVRGWYWQISARAFAWTVLILIVSLWSIQNAAAVRQALLITFPQTIRMVKNLPKGDLFTQIASSGESPFYIGLAEGLRIREWLEKSTLPDEILIVQDEISTPRMIFRRPVLSNINDAGLANVNYDAGKVWWNQVRVLYPIPDATVSALHENLSPLDFMTRACSPGKKDPRCIPRIKEMDQRMIPAERLKKAKEIFGARFFISRERSEPFLVPVFQAGPWVIYRIS</sequence>
<keyword evidence="1" id="KW-0472">Membrane</keyword>
<dbReference type="EMBL" id="JACPUR010000001">
    <property type="protein sequence ID" value="MBI3125997.1"/>
    <property type="molecule type" value="Genomic_DNA"/>
</dbReference>
<evidence type="ECO:0000313" key="2">
    <source>
        <dbReference type="EMBL" id="MBI3125997.1"/>
    </source>
</evidence>
<feature type="transmembrane region" description="Helical" evidence="1">
    <location>
        <begin position="351"/>
        <end position="368"/>
    </location>
</feature>
<feature type="transmembrane region" description="Helical" evidence="1">
    <location>
        <begin position="283"/>
        <end position="300"/>
    </location>
</feature>
<feature type="transmembrane region" description="Helical" evidence="1">
    <location>
        <begin position="312"/>
        <end position="331"/>
    </location>
</feature>
<keyword evidence="1" id="KW-1133">Transmembrane helix</keyword>
<feature type="transmembrane region" description="Helical" evidence="1">
    <location>
        <begin position="212"/>
        <end position="232"/>
    </location>
</feature>